<dbReference type="InParanoid" id="A0A1B4XF34"/>
<name>A0A1B4XF34_9GAMM</name>
<evidence type="ECO:0000256" key="1">
    <source>
        <dbReference type="SAM" id="MobiDB-lite"/>
    </source>
</evidence>
<dbReference type="Pfam" id="PF13280">
    <property type="entry name" value="WYL"/>
    <property type="match status" value="1"/>
</dbReference>
<dbReference type="InterPro" id="IPR014942">
    <property type="entry name" value="AbiEii"/>
</dbReference>
<dbReference type="Proteomes" id="UP000243180">
    <property type="component" value="Chromosome"/>
</dbReference>
<proteinExistence type="predicted"/>
<evidence type="ECO:0000313" key="3">
    <source>
        <dbReference type="EMBL" id="BAV33405.1"/>
    </source>
</evidence>
<feature type="region of interest" description="Disordered" evidence="1">
    <location>
        <begin position="449"/>
        <end position="474"/>
    </location>
</feature>
<gene>
    <name evidence="3" type="ORF">SCL_1091</name>
</gene>
<reference evidence="3 4" key="1">
    <citation type="submission" date="2015-05" db="EMBL/GenBank/DDBJ databases">
        <title>Complete genome sequence of a sulfur-oxidizing gammaproteobacterium strain HA5.</title>
        <authorList>
            <person name="Miura A."/>
            <person name="Kojima H."/>
            <person name="Fukui M."/>
        </authorList>
    </citation>
    <scope>NUCLEOTIDE SEQUENCE [LARGE SCALE GENOMIC DNA]</scope>
    <source>
        <strain evidence="3 4">HA5</strain>
    </source>
</reference>
<dbReference type="PROSITE" id="PS52050">
    <property type="entry name" value="WYL"/>
    <property type="match status" value="1"/>
</dbReference>
<dbReference type="EMBL" id="AP014879">
    <property type="protein sequence ID" value="BAV33405.1"/>
    <property type="molecule type" value="Genomic_DNA"/>
</dbReference>
<sequence length="474" mass="54036">MITRQEIVDLAREFGLNPNVVEKDYVLGWLLAGIFNHAALQPDWVFKGGTCLKKCYFETYRFSEDLDFTLTDAAHIDQPFLVATFTQVVQWIYDHSGIEFPADAMRFEIYENPRGRRAVEGRISYRGPMGRGGDPARVKLDLTDDEVLVLEPVMREVHHPYSDKPPEGIHAQCYSYDEVFAEKIRALAERERPRDLYDVIHLYRHAESRPDRVQLLQTLERKCEFKGIPIPTIASLDNKPERAELEAEWANMLGHQLPQLPPFDQFWRELPEVFDWLHGAPEKATPAPMPVAADVDTTWAPPPMVHAWHAAVPLEVIRFAAANRLCVELGYDGSRRLIEPYSLRRTREGNLLLHAARHESGEPRSYRVDRIESATATRISFVPRYAIELTPTGPLVAPPSAPRSSSLSVSSFGRRGFGGRSKSARSGFGPTYVIECPYCEKKFSRKERNTRLKPHKDKHGYPCPGRTGYLVDTR</sequence>
<accession>A0A1B4XF34</accession>
<dbReference type="Pfam" id="PF08843">
    <property type="entry name" value="AbiEii"/>
    <property type="match status" value="1"/>
</dbReference>
<dbReference type="Gene3D" id="3.10.450.620">
    <property type="entry name" value="JHP933, nucleotidyltransferase-like core domain"/>
    <property type="match status" value="1"/>
</dbReference>
<organism evidence="3 4">
    <name type="scientific">Sulfuricaulis limicola</name>
    <dbReference type="NCBI Taxonomy" id="1620215"/>
    <lineage>
        <taxon>Bacteria</taxon>
        <taxon>Pseudomonadati</taxon>
        <taxon>Pseudomonadota</taxon>
        <taxon>Gammaproteobacteria</taxon>
        <taxon>Acidiferrobacterales</taxon>
        <taxon>Acidiferrobacteraceae</taxon>
        <taxon>Sulfuricaulis</taxon>
    </lineage>
</organism>
<keyword evidence="4" id="KW-1185">Reference proteome</keyword>
<dbReference type="InterPro" id="IPR026881">
    <property type="entry name" value="WYL_dom"/>
</dbReference>
<dbReference type="KEGG" id="slim:SCL_1091"/>
<dbReference type="AlphaFoldDB" id="A0A1B4XF34"/>
<evidence type="ECO:0000313" key="4">
    <source>
        <dbReference type="Proteomes" id="UP000243180"/>
    </source>
</evidence>
<evidence type="ECO:0000259" key="2">
    <source>
        <dbReference type="Pfam" id="PF13280"/>
    </source>
</evidence>
<feature type="domain" description="WYL" evidence="2">
    <location>
        <begin position="314"/>
        <end position="375"/>
    </location>
</feature>
<protein>
    <recommendedName>
        <fullName evidence="2">WYL domain-containing protein</fullName>
    </recommendedName>
</protein>